<name>A0ABN9RQU8_9DINO</name>
<feature type="coiled-coil region" evidence="1">
    <location>
        <begin position="227"/>
        <end position="259"/>
    </location>
</feature>
<evidence type="ECO:0000313" key="3">
    <source>
        <dbReference type="EMBL" id="CAK0821610.1"/>
    </source>
</evidence>
<dbReference type="EMBL" id="CAUYUJ010007669">
    <property type="protein sequence ID" value="CAK0821610.1"/>
    <property type="molecule type" value="Genomic_DNA"/>
</dbReference>
<reference evidence="3" key="1">
    <citation type="submission" date="2023-10" db="EMBL/GenBank/DDBJ databases">
        <authorList>
            <person name="Chen Y."/>
            <person name="Shah S."/>
            <person name="Dougan E. K."/>
            <person name="Thang M."/>
            <person name="Chan C."/>
        </authorList>
    </citation>
    <scope>NUCLEOTIDE SEQUENCE [LARGE SCALE GENOMIC DNA]</scope>
</reference>
<gene>
    <name evidence="3" type="ORF">PCOR1329_LOCUS22839</name>
</gene>
<evidence type="ECO:0000313" key="4">
    <source>
        <dbReference type="Proteomes" id="UP001189429"/>
    </source>
</evidence>
<feature type="region of interest" description="Disordered" evidence="2">
    <location>
        <begin position="1"/>
        <end position="111"/>
    </location>
</feature>
<protein>
    <submittedName>
        <fullName evidence="3">Uncharacterized protein</fullName>
    </submittedName>
</protein>
<sequence>MARTAPRWPAGGKLSPATSRWGSLPADAPPTAPRPAGAGRGGAVEARRSAALEASNGAARSELEGLRGAGARTLACDGDAHSEPEGMRGLGAQTRDRAAHSELEGPRGAGARTLACDGAAAHSELEGLRGAGARTAARDGAAGPPRGAGAPRSPRVVFESGAHGAAAVAGPKCLTEDQRSLLLARLGQRLRGASAAVPGRWSPAELAPAFEAAAGGGSSGAPPGPARADAEKRLKEVQRELLRARLETAQRRVALLRGRVAATGAGGEAAEAPAELCSKGDKPDIAELACQPSFVDAVTDGWKFSMAPHMVELHILGPRAAALHGWWAPKALKDEAKEKKTEISCARCIQGMQDQVGELIANSIAMKSCPFDEVVATAAAEQPFPCTEYLHDIALFVKERGCIGDLARERDAFTRDHVSIAAVGELDARSAKYLTKCRDVECAGEDYATTSDIANELEFLMKLDQ</sequence>
<evidence type="ECO:0000256" key="2">
    <source>
        <dbReference type="SAM" id="MobiDB-lite"/>
    </source>
</evidence>
<feature type="compositionally biased region" description="Basic and acidic residues" evidence="2">
    <location>
        <begin position="94"/>
        <end position="105"/>
    </location>
</feature>
<organism evidence="3 4">
    <name type="scientific">Prorocentrum cordatum</name>
    <dbReference type="NCBI Taxonomy" id="2364126"/>
    <lineage>
        <taxon>Eukaryota</taxon>
        <taxon>Sar</taxon>
        <taxon>Alveolata</taxon>
        <taxon>Dinophyceae</taxon>
        <taxon>Prorocentrales</taxon>
        <taxon>Prorocentraceae</taxon>
        <taxon>Prorocentrum</taxon>
    </lineage>
</organism>
<evidence type="ECO:0000256" key="1">
    <source>
        <dbReference type="SAM" id="Coils"/>
    </source>
</evidence>
<keyword evidence="4" id="KW-1185">Reference proteome</keyword>
<dbReference type="Proteomes" id="UP001189429">
    <property type="component" value="Unassembled WGS sequence"/>
</dbReference>
<accession>A0ABN9RQU8</accession>
<keyword evidence="1" id="KW-0175">Coiled coil</keyword>
<proteinExistence type="predicted"/>
<comment type="caution">
    <text evidence="3">The sequence shown here is derived from an EMBL/GenBank/DDBJ whole genome shotgun (WGS) entry which is preliminary data.</text>
</comment>